<dbReference type="Proteomes" id="UP001176941">
    <property type="component" value="Chromosome 30"/>
</dbReference>
<evidence type="ECO:0000313" key="3">
    <source>
        <dbReference type="Proteomes" id="UP001176941"/>
    </source>
</evidence>
<accession>A0ABN8ZBA1</accession>
<protein>
    <submittedName>
        <fullName evidence="2">Uncharacterized protein</fullName>
    </submittedName>
</protein>
<gene>
    <name evidence="2" type="ORF">MRATA1EN1_LOCUS20144</name>
</gene>
<evidence type="ECO:0000313" key="2">
    <source>
        <dbReference type="EMBL" id="CAI9171182.1"/>
    </source>
</evidence>
<name>A0ABN8ZBA1_RANTA</name>
<sequence>MALKKVRIPALEEKKKFKINMFPQEVVPFLASGGLLLDEPRGYFYICSLVGRHLPPASVVSGLQPGGERGPKGREGEEKGGKGREGRDQDTGQLGFAATSFSFTAQIRDLPRNSVTVLEPCSSNSAYLKCDIPSREGGTAV</sequence>
<feature type="compositionally biased region" description="Basic and acidic residues" evidence="1">
    <location>
        <begin position="69"/>
        <end position="90"/>
    </location>
</feature>
<organism evidence="2 3">
    <name type="scientific">Rangifer tarandus platyrhynchus</name>
    <name type="common">Svalbard reindeer</name>
    <dbReference type="NCBI Taxonomy" id="3082113"/>
    <lineage>
        <taxon>Eukaryota</taxon>
        <taxon>Metazoa</taxon>
        <taxon>Chordata</taxon>
        <taxon>Craniata</taxon>
        <taxon>Vertebrata</taxon>
        <taxon>Euteleostomi</taxon>
        <taxon>Mammalia</taxon>
        <taxon>Eutheria</taxon>
        <taxon>Laurasiatheria</taxon>
        <taxon>Artiodactyla</taxon>
        <taxon>Ruminantia</taxon>
        <taxon>Pecora</taxon>
        <taxon>Cervidae</taxon>
        <taxon>Odocoileinae</taxon>
        <taxon>Rangifer</taxon>
    </lineage>
</organism>
<proteinExistence type="predicted"/>
<keyword evidence="3" id="KW-1185">Reference proteome</keyword>
<reference evidence="2" key="1">
    <citation type="submission" date="2023-04" db="EMBL/GenBank/DDBJ databases">
        <authorList>
            <consortium name="ELIXIR-Norway"/>
        </authorList>
    </citation>
    <scope>NUCLEOTIDE SEQUENCE [LARGE SCALE GENOMIC DNA]</scope>
</reference>
<evidence type="ECO:0000256" key="1">
    <source>
        <dbReference type="SAM" id="MobiDB-lite"/>
    </source>
</evidence>
<dbReference type="EMBL" id="OX459966">
    <property type="protein sequence ID" value="CAI9171182.1"/>
    <property type="molecule type" value="Genomic_DNA"/>
</dbReference>
<feature type="region of interest" description="Disordered" evidence="1">
    <location>
        <begin position="58"/>
        <end position="92"/>
    </location>
</feature>